<evidence type="ECO:0000313" key="2">
    <source>
        <dbReference type="Proteomes" id="UP000177324"/>
    </source>
</evidence>
<proteinExistence type="predicted"/>
<dbReference type="EMBL" id="MHCH01000018">
    <property type="protein sequence ID" value="OGY17597.1"/>
    <property type="molecule type" value="Genomic_DNA"/>
</dbReference>
<dbReference type="AlphaFoldDB" id="A0A1G1VQU0"/>
<organism evidence="1 2">
    <name type="scientific">Candidatus Chisholmbacteria bacterium RIFCSPHIGHO2_01_FULL_48_12</name>
    <dbReference type="NCBI Taxonomy" id="1797589"/>
    <lineage>
        <taxon>Bacteria</taxon>
        <taxon>Candidatus Chisholmiibacteriota</taxon>
    </lineage>
</organism>
<protein>
    <recommendedName>
        <fullName evidence="3">PsbP C-terminal domain-containing protein</fullName>
    </recommendedName>
</protein>
<comment type="caution">
    <text evidence="1">The sequence shown here is derived from an EMBL/GenBank/DDBJ whole genome shotgun (WGS) entry which is preliminary data.</text>
</comment>
<accession>A0A1G1VQU0</accession>
<reference evidence="1 2" key="1">
    <citation type="journal article" date="2016" name="Nat. Commun.">
        <title>Thousands of microbial genomes shed light on interconnected biogeochemical processes in an aquifer system.</title>
        <authorList>
            <person name="Anantharaman K."/>
            <person name="Brown C.T."/>
            <person name="Hug L.A."/>
            <person name="Sharon I."/>
            <person name="Castelle C.J."/>
            <person name="Probst A.J."/>
            <person name="Thomas B.C."/>
            <person name="Singh A."/>
            <person name="Wilkins M.J."/>
            <person name="Karaoz U."/>
            <person name="Brodie E.L."/>
            <person name="Williams K.H."/>
            <person name="Hubbard S.S."/>
            <person name="Banfield J.F."/>
        </authorList>
    </citation>
    <scope>NUCLEOTIDE SEQUENCE [LARGE SCALE GENOMIC DNA]</scope>
</reference>
<evidence type="ECO:0008006" key="3">
    <source>
        <dbReference type="Google" id="ProtNLM"/>
    </source>
</evidence>
<gene>
    <name evidence="1" type="ORF">A2784_00620</name>
</gene>
<name>A0A1G1VQU0_9BACT</name>
<sequence>MSRKLKLGFLVLAVIVLVWVGIRRTTEQPKLQLPDGGKFDDYATQLKWGRYINTKYRVIFAYPLTWSMNTTTSIFETGDLITVEFIGPTQKDQTEFYDGARLVVMIPQPTNSDLSDWVAGRHRGLPGENPPEASDVQLNGRNFKKVYTCGLGCFTYYYTIIDGQVYGVMVFASGPQKAELEATLEQMLTKLELGSS</sequence>
<evidence type="ECO:0000313" key="1">
    <source>
        <dbReference type="EMBL" id="OGY17597.1"/>
    </source>
</evidence>
<dbReference type="STRING" id="1797589.A2784_00620"/>
<dbReference type="Proteomes" id="UP000177324">
    <property type="component" value="Unassembled WGS sequence"/>
</dbReference>